<sequence length="63" mass="6917">MASWQCGERATCSDTHSLSIQFEKTASDHTDISDTLTLPEPQIAIWDRSSSVRILLVPTALNA</sequence>
<name>A0A179FRP1_METCM</name>
<dbReference type="KEGG" id="pchm:VFPPC_15808"/>
<dbReference type="RefSeq" id="XP_018145122.1">
    <property type="nucleotide sequence ID" value="XM_018293561.1"/>
</dbReference>
<organism evidence="1 2">
    <name type="scientific">Pochonia chlamydosporia 170</name>
    <dbReference type="NCBI Taxonomy" id="1380566"/>
    <lineage>
        <taxon>Eukaryota</taxon>
        <taxon>Fungi</taxon>
        <taxon>Dikarya</taxon>
        <taxon>Ascomycota</taxon>
        <taxon>Pezizomycotina</taxon>
        <taxon>Sordariomycetes</taxon>
        <taxon>Hypocreomycetidae</taxon>
        <taxon>Hypocreales</taxon>
        <taxon>Clavicipitaceae</taxon>
        <taxon>Pochonia</taxon>
    </lineage>
</organism>
<dbReference type="GeneID" id="28857555"/>
<dbReference type="Proteomes" id="UP000078397">
    <property type="component" value="Unassembled WGS sequence"/>
</dbReference>
<evidence type="ECO:0000313" key="1">
    <source>
        <dbReference type="EMBL" id="OAQ68272.1"/>
    </source>
</evidence>
<comment type="caution">
    <text evidence="1">The sequence shown here is derived from an EMBL/GenBank/DDBJ whole genome shotgun (WGS) entry which is preliminary data.</text>
</comment>
<proteinExistence type="predicted"/>
<dbReference type="AlphaFoldDB" id="A0A179FRP1"/>
<dbReference type="EMBL" id="LSBJ02000003">
    <property type="protein sequence ID" value="OAQ68272.1"/>
    <property type="molecule type" value="Genomic_DNA"/>
</dbReference>
<protein>
    <submittedName>
        <fullName evidence="1">Uncharacterized protein</fullName>
    </submittedName>
</protein>
<keyword evidence="2" id="KW-1185">Reference proteome</keyword>
<reference evidence="1 2" key="1">
    <citation type="journal article" date="2016" name="PLoS Pathog.">
        <title>Biosynthesis of antibiotic leucinostatins in bio-control fungus Purpureocillium lilacinum and their inhibition on phytophthora revealed by genome mining.</title>
        <authorList>
            <person name="Wang G."/>
            <person name="Liu Z."/>
            <person name="Lin R."/>
            <person name="Li E."/>
            <person name="Mao Z."/>
            <person name="Ling J."/>
            <person name="Yang Y."/>
            <person name="Yin W.B."/>
            <person name="Xie B."/>
        </authorList>
    </citation>
    <scope>NUCLEOTIDE SEQUENCE [LARGE SCALE GENOMIC DNA]</scope>
    <source>
        <strain evidence="1">170</strain>
    </source>
</reference>
<gene>
    <name evidence="1" type="ORF">VFPPC_15808</name>
</gene>
<accession>A0A179FRP1</accession>
<evidence type="ECO:0000313" key="2">
    <source>
        <dbReference type="Proteomes" id="UP000078397"/>
    </source>
</evidence>